<evidence type="ECO:0000313" key="3">
    <source>
        <dbReference type="Proteomes" id="UP000187485"/>
    </source>
</evidence>
<feature type="transmembrane region" description="Helical" evidence="1">
    <location>
        <begin position="28"/>
        <end position="50"/>
    </location>
</feature>
<sequence length="241" mass="26331">MCSIVIKGNAFLKIEDKDGFKMLRKSNFLKQIIALILTVSVLSGGLVSVVKAETIDGKGKGNIAVSYSNNGKTLKITKDGSNMLFVTRKTEYDGIINFKDSKGNILSVIIKVTPLPNGEYNLTIKDEQTSEVFHVKSRINPLSDIVFNKPFLTTEIDQQQPYALAYYLWLGQKPSLNVIIATAGSAGLGKAAEQVGEYIVKNWSILVRTYQTYGFWSVVYLIAAAPELSAIGIAVIAGLVM</sequence>
<feature type="transmembrane region" description="Helical" evidence="1">
    <location>
        <begin position="218"/>
        <end position="240"/>
    </location>
</feature>
<comment type="caution">
    <text evidence="2">The sequence shown here is derived from an EMBL/GenBank/DDBJ whole genome shotgun (WGS) entry which is preliminary data.</text>
</comment>
<protein>
    <submittedName>
        <fullName evidence="2">Uncharacterized protein</fullName>
    </submittedName>
</protein>
<proteinExistence type="predicted"/>
<gene>
    <name evidence="2" type="ORF">cpu_16910</name>
</gene>
<dbReference type="Proteomes" id="UP000187485">
    <property type="component" value="Unassembled WGS sequence"/>
</dbReference>
<keyword evidence="3" id="KW-1185">Reference proteome</keyword>
<name>A0A1L8CWB5_9THEO</name>
<accession>A0A1L8CWB5</accession>
<organism evidence="2 3">
    <name type="scientific">Carboxydothermus pertinax</name>
    <dbReference type="NCBI Taxonomy" id="870242"/>
    <lineage>
        <taxon>Bacteria</taxon>
        <taxon>Bacillati</taxon>
        <taxon>Bacillota</taxon>
        <taxon>Clostridia</taxon>
        <taxon>Thermoanaerobacterales</taxon>
        <taxon>Thermoanaerobacteraceae</taxon>
        <taxon>Carboxydothermus</taxon>
    </lineage>
</organism>
<dbReference type="STRING" id="870242.cpu_16910"/>
<reference evidence="3" key="1">
    <citation type="submission" date="2016-12" db="EMBL/GenBank/DDBJ databases">
        <title>Draft Genome Sequences od Carboxydothermus pertinax and islandicus, Hydrogenogenic Carboxydotrophic Bacteria.</title>
        <authorList>
            <person name="Fukuyama Y."/>
            <person name="Ohmae K."/>
            <person name="Yoneda Y."/>
            <person name="Yoshida T."/>
            <person name="Sako Y."/>
        </authorList>
    </citation>
    <scope>NUCLEOTIDE SEQUENCE [LARGE SCALE GENOMIC DNA]</scope>
    <source>
        <strain evidence="3">Ug1</strain>
    </source>
</reference>
<dbReference type="EMBL" id="BDJK01000033">
    <property type="protein sequence ID" value="GAV23181.1"/>
    <property type="molecule type" value="Genomic_DNA"/>
</dbReference>
<keyword evidence="1" id="KW-1133">Transmembrane helix</keyword>
<evidence type="ECO:0000256" key="1">
    <source>
        <dbReference type="SAM" id="Phobius"/>
    </source>
</evidence>
<keyword evidence="1" id="KW-0812">Transmembrane</keyword>
<evidence type="ECO:0000313" key="2">
    <source>
        <dbReference type="EMBL" id="GAV23181.1"/>
    </source>
</evidence>
<keyword evidence="1" id="KW-0472">Membrane</keyword>
<dbReference type="AlphaFoldDB" id="A0A1L8CWB5"/>